<reference evidence="4 5" key="1">
    <citation type="journal article" date="2019" name="Int. J. Syst. Evol. Microbiol.">
        <title>The Global Catalogue of Microorganisms (GCM) 10K type strain sequencing project: providing services to taxonomists for standard genome sequencing and annotation.</title>
        <authorList>
            <consortium name="The Broad Institute Genomics Platform"/>
            <consortium name="The Broad Institute Genome Sequencing Center for Infectious Disease"/>
            <person name="Wu L."/>
            <person name="Ma J."/>
        </authorList>
    </citation>
    <scope>NUCLEOTIDE SEQUENCE [LARGE SCALE GENOMIC DNA]</scope>
    <source>
        <strain evidence="4 5">JCM 14046</strain>
    </source>
</reference>
<proteinExistence type="predicted"/>
<dbReference type="InterPro" id="IPR003439">
    <property type="entry name" value="ABC_transporter-like_ATP-bd"/>
</dbReference>
<dbReference type="SMART" id="SM00382">
    <property type="entry name" value="AAA"/>
    <property type="match status" value="1"/>
</dbReference>
<protein>
    <submittedName>
        <fullName evidence="4">ABC transporter ATP-binding protein</fullName>
    </submittedName>
</protein>
<dbReference type="SUPFAM" id="SSF52540">
    <property type="entry name" value="P-loop containing nucleoside triphosphate hydrolases"/>
    <property type="match status" value="1"/>
</dbReference>
<feature type="domain" description="ABC transporter" evidence="3">
    <location>
        <begin position="4"/>
        <end position="236"/>
    </location>
</feature>
<dbReference type="Pfam" id="PF00005">
    <property type="entry name" value="ABC_tran"/>
    <property type="match status" value="1"/>
</dbReference>
<dbReference type="CDD" id="cd03214">
    <property type="entry name" value="ABC_Iron-Siderophores_B12_Hemin"/>
    <property type="match status" value="1"/>
</dbReference>
<dbReference type="PROSITE" id="PS00211">
    <property type="entry name" value="ABC_TRANSPORTER_1"/>
    <property type="match status" value="1"/>
</dbReference>
<dbReference type="EMBL" id="BAAAMY010000005">
    <property type="protein sequence ID" value="GAA1923074.1"/>
    <property type="molecule type" value="Genomic_DNA"/>
</dbReference>
<keyword evidence="5" id="KW-1185">Reference proteome</keyword>
<evidence type="ECO:0000313" key="5">
    <source>
        <dbReference type="Proteomes" id="UP001501612"/>
    </source>
</evidence>
<evidence type="ECO:0000259" key="3">
    <source>
        <dbReference type="PROSITE" id="PS50893"/>
    </source>
</evidence>
<gene>
    <name evidence="4" type="ORF">GCM10009737_25880</name>
</gene>
<dbReference type="PROSITE" id="PS50893">
    <property type="entry name" value="ABC_TRANSPORTER_2"/>
    <property type="match status" value="1"/>
</dbReference>
<dbReference type="GO" id="GO:0005524">
    <property type="term" value="F:ATP binding"/>
    <property type="evidence" value="ECO:0007669"/>
    <property type="project" value="UniProtKB-KW"/>
</dbReference>
<evidence type="ECO:0000256" key="2">
    <source>
        <dbReference type="ARBA" id="ARBA00022840"/>
    </source>
</evidence>
<dbReference type="InterPro" id="IPR027417">
    <property type="entry name" value="P-loop_NTPase"/>
</dbReference>
<evidence type="ECO:0000256" key="1">
    <source>
        <dbReference type="ARBA" id="ARBA00022741"/>
    </source>
</evidence>
<evidence type="ECO:0000313" key="4">
    <source>
        <dbReference type="EMBL" id="GAA1923074.1"/>
    </source>
</evidence>
<keyword evidence="2 4" id="KW-0067">ATP-binding</keyword>
<dbReference type="InterPro" id="IPR003593">
    <property type="entry name" value="AAA+_ATPase"/>
</dbReference>
<keyword evidence="1" id="KW-0547">Nucleotide-binding</keyword>
<comment type="caution">
    <text evidence="4">The sequence shown here is derived from an EMBL/GenBank/DDBJ whole genome shotgun (WGS) entry which is preliminary data.</text>
</comment>
<name>A0ABN2PK49_9ACTN</name>
<dbReference type="Gene3D" id="3.40.50.300">
    <property type="entry name" value="P-loop containing nucleotide triphosphate hydrolases"/>
    <property type="match status" value="1"/>
</dbReference>
<accession>A0ABN2PK49</accession>
<organism evidence="4 5">
    <name type="scientific">Nocardioides lentus</name>
    <dbReference type="NCBI Taxonomy" id="338077"/>
    <lineage>
        <taxon>Bacteria</taxon>
        <taxon>Bacillati</taxon>
        <taxon>Actinomycetota</taxon>
        <taxon>Actinomycetes</taxon>
        <taxon>Propionibacteriales</taxon>
        <taxon>Nocardioidaceae</taxon>
        <taxon>Nocardioides</taxon>
    </lineage>
</organism>
<dbReference type="Proteomes" id="UP001501612">
    <property type="component" value="Unassembled WGS sequence"/>
</dbReference>
<dbReference type="InterPro" id="IPR017871">
    <property type="entry name" value="ABC_transporter-like_CS"/>
</dbReference>
<dbReference type="PANTHER" id="PTHR42794:SF2">
    <property type="entry name" value="ABC TRANSPORTER ATP-BINDING PROTEIN"/>
    <property type="match status" value="1"/>
</dbReference>
<dbReference type="PANTHER" id="PTHR42794">
    <property type="entry name" value="HEMIN IMPORT ATP-BINDING PROTEIN HMUV"/>
    <property type="match status" value="1"/>
</dbReference>
<sequence length="262" mass="27871">MSALTAHAVSWGVRDRLVLDGVTVRVAEGSTVGLLGPNGSGKSSLLRVMAGLRPASSGVVRLGRDDLADLGRRSVARRVAVVEQESTTDVDPLVREVVALGRLPHRRPWAPESEADRRAVARAAAAMRTEHLLERRWASLSGGERQRVQLARALAQEPTELLLDEPTNHLDVRHQLELLALVVAADTTTVLALHDLNLALAHCDEVVLLADGRVRAAGPPADVITPDLVAEVYGVEAVVERAAGGATWVRFVRPLPSAAAGA</sequence>
<dbReference type="RefSeq" id="WP_344007840.1">
    <property type="nucleotide sequence ID" value="NZ_BAAAMY010000005.1"/>
</dbReference>